<dbReference type="Proteomes" id="UP000772434">
    <property type="component" value="Unassembled WGS sequence"/>
</dbReference>
<sequence>MTPSVNADALALLSQKSPAGIVTTPTSLSNLVLEARASALLPHNPHQLSVTTISSIRPQLNITVPTLLPVPNPQKVQQFPSALASAPRNPARNATRPNVPTTRSRYMNRNQWKAIDFEGRVHQRAFEWDNRQIADSLTTVVQLRLDPPRFSFPINVSLKDEASDLQTTSSISSPQVSSSALSTRALSRTFVQPPQLDKILSIYPELP</sequence>
<reference evidence="2" key="1">
    <citation type="submission" date="2020-11" db="EMBL/GenBank/DDBJ databases">
        <authorList>
            <consortium name="DOE Joint Genome Institute"/>
            <person name="Ahrendt S."/>
            <person name="Riley R."/>
            <person name="Andreopoulos W."/>
            <person name="Labutti K."/>
            <person name="Pangilinan J."/>
            <person name="Ruiz-Duenas F.J."/>
            <person name="Barrasa J.M."/>
            <person name="Sanchez-Garcia M."/>
            <person name="Camarero S."/>
            <person name="Miyauchi S."/>
            <person name="Serrano A."/>
            <person name="Linde D."/>
            <person name="Babiker R."/>
            <person name="Drula E."/>
            <person name="Ayuso-Fernandez I."/>
            <person name="Pacheco R."/>
            <person name="Padilla G."/>
            <person name="Ferreira P."/>
            <person name="Barriuso J."/>
            <person name="Kellner H."/>
            <person name="Castanera R."/>
            <person name="Alfaro M."/>
            <person name="Ramirez L."/>
            <person name="Pisabarro A.G."/>
            <person name="Kuo A."/>
            <person name="Tritt A."/>
            <person name="Lipzen A."/>
            <person name="He G."/>
            <person name="Yan M."/>
            <person name="Ng V."/>
            <person name="Cullen D."/>
            <person name="Martin F."/>
            <person name="Rosso M.-N."/>
            <person name="Henrissat B."/>
            <person name="Hibbett D."/>
            <person name="Martinez A.T."/>
            <person name="Grigoriev I.V."/>
        </authorList>
    </citation>
    <scope>NUCLEOTIDE SEQUENCE</scope>
    <source>
        <strain evidence="2">AH 40177</strain>
    </source>
</reference>
<name>A0A9P5Q4F4_9AGAR</name>
<accession>A0A9P5Q4F4</accession>
<comment type="caution">
    <text evidence="2">The sequence shown here is derived from an EMBL/GenBank/DDBJ whole genome shotgun (WGS) entry which is preliminary data.</text>
</comment>
<dbReference type="AlphaFoldDB" id="A0A9P5Q4F4"/>
<evidence type="ECO:0000313" key="3">
    <source>
        <dbReference type="Proteomes" id="UP000772434"/>
    </source>
</evidence>
<keyword evidence="3" id="KW-1185">Reference proteome</keyword>
<feature type="region of interest" description="Disordered" evidence="1">
    <location>
        <begin position="81"/>
        <end position="102"/>
    </location>
</feature>
<gene>
    <name evidence="2" type="ORF">BDP27DRAFT_1413144</name>
</gene>
<organism evidence="2 3">
    <name type="scientific">Rhodocollybia butyracea</name>
    <dbReference type="NCBI Taxonomy" id="206335"/>
    <lineage>
        <taxon>Eukaryota</taxon>
        <taxon>Fungi</taxon>
        <taxon>Dikarya</taxon>
        <taxon>Basidiomycota</taxon>
        <taxon>Agaricomycotina</taxon>
        <taxon>Agaricomycetes</taxon>
        <taxon>Agaricomycetidae</taxon>
        <taxon>Agaricales</taxon>
        <taxon>Marasmiineae</taxon>
        <taxon>Omphalotaceae</taxon>
        <taxon>Rhodocollybia</taxon>
    </lineage>
</organism>
<evidence type="ECO:0000313" key="2">
    <source>
        <dbReference type="EMBL" id="KAF9078224.1"/>
    </source>
</evidence>
<evidence type="ECO:0000256" key="1">
    <source>
        <dbReference type="SAM" id="MobiDB-lite"/>
    </source>
</evidence>
<proteinExistence type="predicted"/>
<dbReference type="EMBL" id="JADNRY010000002">
    <property type="protein sequence ID" value="KAF9078224.1"/>
    <property type="molecule type" value="Genomic_DNA"/>
</dbReference>
<protein>
    <submittedName>
        <fullName evidence="2">Uncharacterized protein</fullName>
    </submittedName>
</protein>